<dbReference type="PROSITE" id="PS50106">
    <property type="entry name" value="PDZ"/>
    <property type="match status" value="1"/>
</dbReference>
<dbReference type="Gene3D" id="3.30.750.44">
    <property type="match status" value="1"/>
</dbReference>
<comment type="similarity">
    <text evidence="1 5">Belongs to the peptidase S41A family.</text>
</comment>
<keyword evidence="4 5" id="KW-0720">Serine protease</keyword>
<dbReference type="Gene3D" id="2.30.42.10">
    <property type="match status" value="1"/>
</dbReference>
<dbReference type="Pfam" id="PF00595">
    <property type="entry name" value="PDZ"/>
    <property type="match status" value="1"/>
</dbReference>
<name>A0A1V1P8S3_9BACT</name>
<evidence type="ECO:0000256" key="1">
    <source>
        <dbReference type="ARBA" id="ARBA00009179"/>
    </source>
</evidence>
<dbReference type="Pfam" id="PF17804">
    <property type="entry name" value="TSP_NTD"/>
    <property type="match status" value="1"/>
</dbReference>
<organism evidence="7 8">
    <name type="scientific">Candidatus Magnetoglobus multicellularis str. Araruama</name>
    <dbReference type="NCBI Taxonomy" id="890399"/>
    <lineage>
        <taxon>Bacteria</taxon>
        <taxon>Pseudomonadati</taxon>
        <taxon>Thermodesulfobacteriota</taxon>
        <taxon>Desulfobacteria</taxon>
        <taxon>Desulfobacterales</taxon>
        <taxon>Desulfobacteraceae</taxon>
        <taxon>Candidatus Magnetoglobus</taxon>
    </lineage>
</organism>
<dbReference type="InterPro" id="IPR005151">
    <property type="entry name" value="Tail-specific_protease"/>
</dbReference>
<evidence type="ECO:0000313" key="7">
    <source>
        <dbReference type="EMBL" id="ETR71210.1"/>
    </source>
</evidence>
<dbReference type="InterPro" id="IPR004447">
    <property type="entry name" value="Peptidase_S41A"/>
</dbReference>
<keyword evidence="3 5" id="KW-0378">Hydrolase</keyword>
<dbReference type="NCBIfam" id="TIGR00225">
    <property type="entry name" value="prc"/>
    <property type="match status" value="1"/>
</dbReference>
<dbReference type="SUPFAM" id="SSF50156">
    <property type="entry name" value="PDZ domain-like"/>
    <property type="match status" value="1"/>
</dbReference>
<dbReference type="AlphaFoldDB" id="A0A1V1P8S3"/>
<dbReference type="CDD" id="cd06782">
    <property type="entry name" value="cpPDZ_CPP-like"/>
    <property type="match status" value="1"/>
</dbReference>
<dbReference type="Pfam" id="PF03572">
    <property type="entry name" value="Peptidase_S41"/>
    <property type="match status" value="1"/>
</dbReference>
<dbReference type="CDD" id="cd07560">
    <property type="entry name" value="Peptidase_S41_CPP"/>
    <property type="match status" value="1"/>
</dbReference>
<dbReference type="SMART" id="SM00228">
    <property type="entry name" value="PDZ"/>
    <property type="match status" value="1"/>
</dbReference>
<dbReference type="PANTHER" id="PTHR32060">
    <property type="entry name" value="TAIL-SPECIFIC PROTEASE"/>
    <property type="match status" value="1"/>
</dbReference>
<dbReference type="InterPro" id="IPR029045">
    <property type="entry name" value="ClpP/crotonase-like_dom_sf"/>
</dbReference>
<evidence type="ECO:0000256" key="2">
    <source>
        <dbReference type="ARBA" id="ARBA00022670"/>
    </source>
</evidence>
<sequence length="657" mass="75419">MTNNRFIKLLSSGMVLITLLTYSLAFADIHPALIGDGPLQKKDFYTKLAPESEHPSIVKSIVYKLKYHHYEKIKLDDDLSKIIFDTYLSDLDPSRLYFLQSDIDSFTPYRQKIDDHLKKADLDLAYTIFNQYQQRVIERMIFILSFIKNQAKKVNFSIEEYFETDREKAPWPKTIKEQDELWRKRLKNEMLNLVLSGKEKDDIISLLRKRYRSQLNRASQTNSEDAFRIYMNALTQVYDPHTQYFSPSASENFNIQMSLSLEGIGAVLQRENEFTKVLRLVPAGPADKAGDLQPGDRIVGVGQGAEDDIVDVIGWRLDEVVHLIRGPKGTVVYLRIIPADAADDQTTRVIKITRDKVKLEEQAAHKKVMTVTRKEKTFKIGVIDIPTFYLDFKAYHGGESDYKSTSRDVNRLIDALENEDIAGIIIDLRDNGGGALQEANSLTGHFIQKGPIVQVRESNGRVTRYFDRHSNIVYDGPLLVMMNRMSASASEIFSGAIQDYHRGLIVGTQSFGKGTVQSLLDLQQGQLKITHAKFYRISGKSTQYQGIIPDIQFPPIYNPDKIGESTLPYAMKCDTIDPATHSKYNLTPQIISKLYKKHEQRIQDNVEFEFFKANLKFQTEQQEKTRISLSEATRKKERDAVDQWKLSWENKKEKQKA</sequence>
<reference evidence="8" key="1">
    <citation type="submission" date="2012-11" db="EMBL/GenBank/DDBJ databases">
        <authorList>
            <person name="Lucero-Rivera Y.E."/>
            <person name="Tovar-Ramirez D."/>
        </authorList>
    </citation>
    <scope>NUCLEOTIDE SEQUENCE [LARGE SCALE GENOMIC DNA]</scope>
    <source>
        <strain evidence="8">Araruama</strain>
    </source>
</reference>
<dbReference type="GO" id="GO:0007165">
    <property type="term" value="P:signal transduction"/>
    <property type="evidence" value="ECO:0007669"/>
    <property type="project" value="TreeGrafter"/>
</dbReference>
<dbReference type="Proteomes" id="UP000189670">
    <property type="component" value="Unassembled WGS sequence"/>
</dbReference>
<keyword evidence="2 5" id="KW-0645">Protease</keyword>
<dbReference type="SMART" id="SM00245">
    <property type="entry name" value="TSPc"/>
    <property type="match status" value="1"/>
</dbReference>
<dbReference type="EMBL" id="ATBP01000304">
    <property type="protein sequence ID" value="ETR71210.1"/>
    <property type="molecule type" value="Genomic_DNA"/>
</dbReference>
<evidence type="ECO:0000256" key="4">
    <source>
        <dbReference type="ARBA" id="ARBA00022825"/>
    </source>
</evidence>
<evidence type="ECO:0000256" key="3">
    <source>
        <dbReference type="ARBA" id="ARBA00022801"/>
    </source>
</evidence>
<gene>
    <name evidence="7" type="ORF">OMM_02661</name>
</gene>
<dbReference type="InterPro" id="IPR036034">
    <property type="entry name" value="PDZ_sf"/>
</dbReference>
<dbReference type="Gene3D" id="3.90.226.10">
    <property type="entry name" value="2-enoyl-CoA Hydratase, Chain A, domain 1"/>
    <property type="match status" value="1"/>
</dbReference>
<proteinExistence type="inferred from homology"/>
<dbReference type="FunFam" id="3.90.226.10:FF:000090">
    <property type="entry name" value="Tail-specific protease"/>
    <property type="match status" value="1"/>
</dbReference>
<dbReference type="GO" id="GO:0004175">
    <property type="term" value="F:endopeptidase activity"/>
    <property type="evidence" value="ECO:0007669"/>
    <property type="project" value="TreeGrafter"/>
</dbReference>
<protein>
    <submittedName>
        <fullName evidence="7">Carboxyl-terminal processing protease</fullName>
    </submittedName>
</protein>
<dbReference type="GO" id="GO:0008236">
    <property type="term" value="F:serine-type peptidase activity"/>
    <property type="evidence" value="ECO:0007669"/>
    <property type="project" value="UniProtKB-KW"/>
</dbReference>
<dbReference type="GO" id="GO:0030288">
    <property type="term" value="C:outer membrane-bounded periplasmic space"/>
    <property type="evidence" value="ECO:0007669"/>
    <property type="project" value="TreeGrafter"/>
</dbReference>
<dbReference type="InterPro" id="IPR001478">
    <property type="entry name" value="PDZ"/>
</dbReference>
<feature type="domain" description="PDZ" evidence="6">
    <location>
        <begin position="254"/>
        <end position="331"/>
    </location>
</feature>
<comment type="caution">
    <text evidence="7">The sequence shown here is derived from an EMBL/GenBank/DDBJ whole genome shotgun (WGS) entry which is preliminary data.</text>
</comment>
<dbReference type="Pfam" id="PF11818">
    <property type="entry name" value="DUF3340"/>
    <property type="match status" value="1"/>
</dbReference>
<dbReference type="PANTHER" id="PTHR32060:SF22">
    <property type="entry name" value="CARBOXYL-TERMINAL-PROCESSING PEPTIDASE 3, CHLOROPLASTIC"/>
    <property type="match status" value="1"/>
</dbReference>
<dbReference type="InterPro" id="IPR040573">
    <property type="entry name" value="TSP_N"/>
</dbReference>
<dbReference type="SUPFAM" id="SSF52096">
    <property type="entry name" value="ClpP/crotonase"/>
    <property type="match status" value="1"/>
</dbReference>
<accession>A0A1V1P8S3</accession>
<evidence type="ECO:0000259" key="6">
    <source>
        <dbReference type="PROSITE" id="PS50106"/>
    </source>
</evidence>
<dbReference type="GO" id="GO:0006508">
    <property type="term" value="P:proteolysis"/>
    <property type="evidence" value="ECO:0007669"/>
    <property type="project" value="UniProtKB-KW"/>
</dbReference>
<evidence type="ECO:0000313" key="8">
    <source>
        <dbReference type="Proteomes" id="UP000189670"/>
    </source>
</evidence>
<dbReference type="InterPro" id="IPR020992">
    <property type="entry name" value="Tail_Prtase_C"/>
</dbReference>
<evidence type="ECO:0000256" key="5">
    <source>
        <dbReference type="RuleBase" id="RU004404"/>
    </source>
</evidence>